<protein>
    <recommendedName>
        <fullName evidence="4">Xylanolytic transcriptional activator regulatory domain-containing protein</fullName>
    </recommendedName>
</protein>
<dbReference type="Proteomes" id="UP000294003">
    <property type="component" value="Unassembled WGS sequence"/>
</dbReference>
<evidence type="ECO:0000313" key="6">
    <source>
        <dbReference type="Proteomes" id="UP000294003"/>
    </source>
</evidence>
<feature type="region of interest" description="Disordered" evidence="3">
    <location>
        <begin position="72"/>
        <end position="106"/>
    </location>
</feature>
<proteinExistence type="predicted"/>
<dbReference type="Pfam" id="PF04082">
    <property type="entry name" value="Fungal_trans"/>
    <property type="match status" value="1"/>
</dbReference>
<dbReference type="InterPro" id="IPR050613">
    <property type="entry name" value="Sec_Metabolite_Reg"/>
</dbReference>
<evidence type="ECO:0000256" key="2">
    <source>
        <dbReference type="ARBA" id="ARBA00023242"/>
    </source>
</evidence>
<dbReference type="CDD" id="cd12148">
    <property type="entry name" value="fungal_TF_MHR"/>
    <property type="match status" value="1"/>
</dbReference>
<organism evidence="5 6">
    <name type="scientific">Monosporascus cannonballus</name>
    <dbReference type="NCBI Taxonomy" id="155416"/>
    <lineage>
        <taxon>Eukaryota</taxon>
        <taxon>Fungi</taxon>
        <taxon>Dikarya</taxon>
        <taxon>Ascomycota</taxon>
        <taxon>Pezizomycotina</taxon>
        <taxon>Sordariomycetes</taxon>
        <taxon>Xylariomycetidae</taxon>
        <taxon>Xylariales</taxon>
        <taxon>Xylariales incertae sedis</taxon>
        <taxon>Monosporascus</taxon>
    </lineage>
</organism>
<comment type="subcellular location">
    <subcellularLocation>
        <location evidence="1">Nucleus</location>
    </subcellularLocation>
</comment>
<keyword evidence="2" id="KW-0539">Nucleus</keyword>
<evidence type="ECO:0000256" key="3">
    <source>
        <dbReference type="SAM" id="MobiDB-lite"/>
    </source>
</evidence>
<dbReference type="EMBL" id="QJNS01000078">
    <property type="protein sequence ID" value="RYO89027.1"/>
    <property type="molecule type" value="Genomic_DNA"/>
</dbReference>
<evidence type="ECO:0000259" key="4">
    <source>
        <dbReference type="SMART" id="SM00906"/>
    </source>
</evidence>
<feature type="domain" description="Xylanolytic transcriptional activator regulatory" evidence="4">
    <location>
        <begin position="295"/>
        <end position="368"/>
    </location>
</feature>
<feature type="compositionally biased region" description="Polar residues" evidence="3">
    <location>
        <begin position="72"/>
        <end position="83"/>
    </location>
</feature>
<dbReference type="PANTHER" id="PTHR31001:SF57">
    <property type="entry name" value="ZN(II)2CYS6 TRANSCRIPTION FACTOR (EUROFUNG)"/>
    <property type="match status" value="1"/>
</dbReference>
<dbReference type="InterPro" id="IPR007219">
    <property type="entry name" value="XnlR_reg_dom"/>
</dbReference>
<comment type="caution">
    <text evidence="5">The sequence shown here is derived from an EMBL/GenBank/DDBJ whole genome shotgun (WGS) entry which is preliminary data.</text>
</comment>
<sequence length="648" mass="72487">MSQSYDWRKIQLAMRSKGQLFGGPPLLPAAEAAGIDGNICNYPEKRAKRRLGTKTRITDIATRISQLEKTVASASRTPESPLTFTDGRETPRIVAAPPPYATNSRTQYGAPREALVENQYFNEALLARVLGETDLQSALATPRETPPLLQNFNPMGILSNPAHFTDDIVALHPSKQTAMRLWHIFGQNVDPAVKVLHAPTAEVTVYSVIADPSRASKDSLALVFSIYFASAATLEPDEAEKLLGRDKESGLKGFKQGLEQAFAEADFLNHTNTTLLQALAIYLQAVRSHNPGRGVWVLAGLAIRAAESIGLHRDGKKLKLTPFESEMRRRIWWHIIDREGRAMEDYGMSSSSNIPLNSVELPLNLDDSALYPEMTELPPPSKGWTAMTLPLVRSWYFRARQQLQTAVSSSPKLSARDEILQGFKAEMDFYHRCCNPVIPIQRLTMHITRIASAKIELLSRQQWQYIEGLDGPGSCASDQTLLDACQCLQMIFEIWQDEMISQYRWQIRSCVQYHMPLYILWHLCVRPRGPHAEMAWKTIDTYFELQESEALHLALSGSASKWPVLKLLRDKASSIRKVVHNTGTASQTPASRLSPEGGALVTQATEYPETNVDSTADSHWSQALDPLPDWSTFLEELSMEGIDFLNQC</sequence>
<dbReference type="PANTHER" id="PTHR31001">
    <property type="entry name" value="UNCHARACTERIZED TRANSCRIPTIONAL REGULATORY PROTEIN"/>
    <property type="match status" value="1"/>
</dbReference>
<evidence type="ECO:0000256" key="1">
    <source>
        <dbReference type="ARBA" id="ARBA00004123"/>
    </source>
</evidence>
<gene>
    <name evidence="5" type="ORF">DL762_003457</name>
</gene>
<accession>A0ABY0HB19</accession>
<name>A0ABY0HB19_9PEZI</name>
<reference evidence="5 6" key="1">
    <citation type="submission" date="2018-06" db="EMBL/GenBank/DDBJ databases">
        <title>Complete Genomes of Monosporascus.</title>
        <authorList>
            <person name="Robinson A.J."/>
            <person name="Natvig D.O."/>
        </authorList>
    </citation>
    <scope>NUCLEOTIDE SEQUENCE [LARGE SCALE GENOMIC DNA]</scope>
    <source>
        <strain evidence="5 6">CBS 609.92</strain>
    </source>
</reference>
<dbReference type="SMART" id="SM00906">
    <property type="entry name" value="Fungal_trans"/>
    <property type="match status" value="1"/>
</dbReference>
<evidence type="ECO:0000313" key="5">
    <source>
        <dbReference type="EMBL" id="RYO89027.1"/>
    </source>
</evidence>
<keyword evidence="6" id="KW-1185">Reference proteome</keyword>